<dbReference type="Gene3D" id="3.20.80.10">
    <property type="entry name" value="Regulatory factor, effector binding domain"/>
    <property type="match status" value="1"/>
</dbReference>
<evidence type="ECO:0000313" key="3">
    <source>
        <dbReference type="EMBL" id="MBC5688730.1"/>
    </source>
</evidence>
<comment type="caution">
    <text evidence="3">The sequence shown here is derived from an EMBL/GenBank/DDBJ whole genome shotgun (WGS) entry which is preliminary data.</text>
</comment>
<dbReference type="PANTHER" id="PTHR30204">
    <property type="entry name" value="REDOX-CYCLING DRUG-SENSING TRANSCRIPTIONAL ACTIVATOR SOXR"/>
    <property type="match status" value="1"/>
</dbReference>
<dbReference type="RefSeq" id="WP_186875329.1">
    <property type="nucleotide sequence ID" value="NZ_JACOPF010000001.1"/>
</dbReference>
<organism evidence="3 4">
    <name type="scientific">Mediterraneibacter hominis</name>
    <dbReference type="NCBI Taxonomy" id="2763054"/>
    <lineage>
        <taxon>Bacteria</taxon>
        <taxon>Bacillati</taxon>
        <taxon>Bacillota</taxon>
        <taxon>Clostridia</taxon>
        <taxon>Lachnospirales</taxon>
        <taxon>Lachnospiraceae</taxon>
        <taxon>Mediterraneibacter</taxon>
    </lineage>
</organism>
<dbReference type="GO" id="GO:0003700">
    <property type="term" value="F:DNA-binding transcription factor activity"/>
    <property type="evidence" value="ECO:0007669"/>
    <property type="project" value="InterPro"/>
</dbReference>
<dbReference type="EMBL" id="JACOPF010000001">
    <property type="protein sequence ID" value="MBC5688730.1"/>
    <property type="molecule type" value="Genomic_DNA"/>
</dbReference>
<protein>
    <submittedName>
        <fullName evidence="3">MerR family transcriptional regulator</fullName>
    </submittedName>
</protein>
<dbReference type="Proteomes" id="UP000652477">
    <property type="component" value="Unassembled WGS sequence"/>
</dbReference>
<dbReference type="GO" id="GO:0003677">
    <property type="term" value="F:DNA binding"/>
    <property type="evidence" value="ECO:0007669"/>
    <property type="project" value="UniProtKB-KW"/>
</dbReference>
<proteinExistence type="predicted"/>
<dbReference type="InterPro" id="IPR011256">
    <property type="entry name" value="Reg_factor_effector_dom_sf"/>
</dbReference>
<dbReference type="SMART" id="SM00422">
    <property type="entry name" value="HTH_MERR"/>
    <property type="match status" value="1"/>
</dbReference>
<dbReference type="PROSITE" id="PS50937">
    <property type="entry name" value="HTH_MERR_2"/>
    <property type="match status" value="1"/>
</dbReference>
<dbReference type="InterPro" id="IPR009061">
    <property type="entry name" value="DNA-bd_dom_put_sf"/>
</dbReference>
<evidence type="ECO:0000313" key="4">
    <source>
        <dbReference type="Proteomes" id="UP000652477"/>
    </source>
</evidence>
<evidence type="ECO:0000256" key="1">
    <source>
        <dbReference type="ARBA" id="ARBA00023125"/>
    </source>
</evidence>
<keyword evidence="4" id="KW-1185">Reference proteome</keyword>
<name>A0A923LI58_9FIRM</name>
<dbReference type="SUPFAM" id="SSF46955">
    <property type="entry name" value="Putative DNA-binding domain"/>
    <property type="match status" value="1"/>
</dbReference>
<evidence type="ECO:0000259" key="2">
    <source>
        <dbReference type="PROSITE" id="PS50937"/>
    </source>
</evidence>
<dbReference type="PANTHER" id="PTHR30204:SF85">
    <property type="entry name" value="MULTIDRUG-EFFLUX TRANSPORTER 2 REGULATOR"/>
    <property type="match status" value="1"/>
</dbReference>
<gene>
    <name evidence="3" type="ORF">H8S37_07270</name>
</gene>
<dbReference type="Gene3D" id="1.10.1660.10">
    <property type="match status" value="1"/>
</dbReference>
<accession>A0A923LI58</accession>
<dbReference type="InterPro" id="IPR047057">
    <property type="entry name" value="MerR_fam"/>
</dbReference>
<feature type="domain" description="HTH merR-type" evidence="2">
    <location>
        <begin position="8"/>
        <end position="77"/>
    </location>
</feature>
<keyword evidence="1" id="KW-0238">DNA-binding</keyword>
<reference evidence="3" key="1">
    <citation type="submission" date="2020-08" db="EMBL/GenBank/DDBJ databases">
        <title>Genome public.</title>
        <authorList>
            <person name="Liu C."/>
            <person name="Sun Q."/>
        </authorList>
    </citation>
    <scope>NUCLEOTIDE SEQUENCE</scope>
    <source>
        <strain evidence="3">NSJ-55</strain>
    </source>
</reference>
<dbReference type="InterPro" id="IPR000551">
    <property type="entry name" value="MerR-type_HTH_dom"/>
</dbReference>
<sequence length="267" mass="31781">MKKRETLKLTTAQFAKLHNVNRRTLHYYDNIELFSPAYKGDNGYRYYDYAQSMEFEFIRMLKELHLSIEEIRRFTAGLDEQEFLQIAAEKQKEIDEEIGKLRRTKKALIKKQEEALLCQRVKDMEIGIIECKEEHFLTVPYKFENDNYLDVLQYIQTVWKPEQYRAGVGSYISLEKVKKAQFEEYDGLFSPAYKKEKKILTKPKGRYLCGYLKGSWDRLPELYDKMLCYAKECELELTGYAYEQGMNDFIIGKEENYVTQITIQIAE</sequence>
<dbReference type="Pfam" id="PF13411">
    <property type="entry name" value="MerR_1"/>
    <property type="match status" value="1"/>
</dbReference>
<dbReference type="SUPFAM" id="SSF55136">
    <property type="entry name" value="Probable bacterial effector-binding domain"/>
    <property type="match status" value="1"/>
</dbReference>
<dbReference type="AlphaFoldDB" id="A0A923LI58"/>